<feature type="transmembrane region" description="Helical" evidence="1">
    <location>
        <begin position="20"/>
        <end position="43"/>
    </location>
</feature>
<feature type="transmembrane region" description="Helical" evidence="1">
    <location>
        <begin position="49"/>
        <end position="71"/>
    </location>
</feature>
<evidence type="ECO:0000313" key="3">
    <source>
        <dbReference type="Proteomes" id="UP000605361"/>
    </source>
</evidence>
<keyword evidence="3" id="KW-1185">Reference proteome</keyword>
<reference evidence="2" key="1">
    <citation type="submission" date="2020-11" db="EMBL/GenBank/DDBJ databases">
        <title>Whole-genome analyses of Nonomuraea sp. K274.</title>
        <authorList>
            <person name="Veyisoglu A."/>
        </authorList>
    </citation>
    <scope>NUCLEOTIDE SEQUENCE</scope>
    <source>
        <strain evidence="2">K274</strain>
    </source>
</reference>
<name>A0A931ACZ8_9ACTN</name>
<organism evidence="2 3">
    <name type="scientific">Nonomuraea cypriaca</name>
    <dbReference type="NCBI Taxonomy" id="1187855"/>
    <lineage>
        <taxon>Bacteria</taxon>
        <taxon>Bacillati</taxon>
        <taxon>Actinomycetota</taxon>
        <taxon>Actinomycetes</taxon>
        <taxon>Streptosporangiales</taxon>
        <taxon>Streptosporangiaceae</taxon>
        <taxon>Nonomuraea</taxon>
    </lineage>
</organism>
<proteinExistence type="predicted"/>
<comment type="caution">
    <text evidence="2">The sequence shown here is derived from an EMBL/GenBank/DDBJ whole genome shotgun (WGS) entry which is preliminary data.</text>
</comment>
<dbReference type="AlphaFoldDB" id="A0A931ACZ8"/>
<protein>
    <submittedName>
        <fullName evidence="2">PrgI family protein</fullName>
    </submittedName>
</protein>
<evidence type="ECO:0000313" key="2">
    <source>
        <dbReference type="EMBL" id="MBF8190576.1"/>
    </source>
</evidence>
<sequence length="313" mass="32845">MTWDESIARIPADVEQPDKIIGSFTARQVAIVFGTGAALYAAYTAISDHVPLVACAAVAIPVAVTAILLAVGQRDGISLDRYVLAAIRHQRSPKHLVSSLEDIPMPPTWIAAGSQRPPAPLKLPARGVVGDGLVDLGPDGIAAVAEVSTVSFALRTPDEQDALVAVFGRCLNSLSGPAQILVRAERVDLTETVASLRDNARELPHPALASAALEHADFLQELSARHELLRRQVLLIVREPVIGANGSDVAAARALRRLDEASRVLGSCGLTARLLDARAVAALLASCFDPSAPSLPDDDIALPGEVITTGGTW</sequence>
<dbReference type="EMBL" id="JADOGI010000127">
    <property type="protein sequence ID" value="MBF8190576.1"/>
    <property type="molecule type" value="Genomic_DNA"/>
</dbReference>
<dbReference type="InterPro" id="IPR024414">
    <property type="entry name" value="Uncharacterised_PrgI"/>
</dbReference>
<dbReference type="Proteomes" id="UP000605361">
    <property type="component" value="Unassembled WGS sequence"/>
</dbReference>
<dbReference type="Pfam" id="PF12666">
    <property type="entry name" value="PrgI"/>
    <property type="match status" value="1"/>
</dbReference>
<keyword evidence="1" id="KW-0812">Transmembrane</keyword>
<gene>
    <name evidence="2" type="ORF">ITP53_33660</name>
</gene>
<accession>A0A931ACZ8</accession>
<evidence type="ECO:0000256" key="1">
    <source>
        <dbReference type="SAM" id="Phobius"/>
    </source>
</evidence>
<keyword evidence="1" id="KW-1133">Transmembrane helix</keyword>
<keyword evidence="1" id="KW-0472">Membrane</keyword>
<dbReference type="RefSeq" id="WP_195899496.1">
    <property type="nucleotide sequence ID" value="NZ_JADOGI010000127.1"/>
</dbReference>